<proteinExistence type="predicted"/>
<dbReference type="Proteomes" id="UP001050691">
    <property type="component" value="Unassembled WGS sequence"/>
</dbReference>
<dbReference type="AlphaFoldDB" id="A0AAV5AK84"/>
<sequence>MLSRSPSHSPSPESHSKHRKSSDKSRNYSLPKGVEPIDENHYFRKSFEFAKWLREEKGKVSLE</sequence>
<keyword evidence="3" id="KW-1185">Reference proteome</keyword>
<feature type="compositionally biased region" description="Low complexity" evidence="1">
    <location>
        <begin position="1"/>
        <end position="13"/>
    </location>
</feature>
<evidence type="ECO:0000313" key="2">
    <source>
        <dbReference type="EMBL" id="GJJ13104.1"/>
    </source>
</evidence>
<organism evidence="2 3">
    <name type="scientific">Clathrus columnatus</name>
    <dbReference type="NCBI Taxonomy" id="1419009"/>
    <lineage>
        <taxon>Eukaryota</taxon>
        <taxon>Fungi</taxon>
        <taxon>Dikarya</taxon>
        <taxon>Basidiomycota</taxon>
        <taxon>Agaricomycotina</taxon>
        <taxon>Agaricomycetes</taxon>
        <taxon>Phallomycetidae</taxon>
        <taxon>Phallales</taxon>
        <taxon>Clathraceae</taxon>
        <taxon>Clathrus</taxon>
    </lineage>
</organism>
<accession>A0AAV5AK84</accession>
<evidence type="ECO:0000313" key="3">
    <source>
        <dbReference type="Proteomes" id="UP001050691"/>
    </source>
</evidence>
<comment type="caution">
    <text evidence="2">The sequence shown here is derived from an EMBL/GenBank/DDBJ whole genome shotgun (WGS) entry which is preliminary data.</text>
</comment>
<dbReference type="EMBL" id="BPWL01000008">
    <property type="protein sequence ID" value="GJJ13104.1"/>
    <property type="molecule type" value="Genomic_DNA"/>
</dbReference>
<protein>
    <submittedName>
        <fullName evidence="2">Uncharacterized protein</fullName>
    </submittedName>
</protein>
<name>A0AAV5AK84_9AGAM</name>
<feature type="region of interest" description="Disordered" evidence="1">
    <location>
        <begin position="1"/>
        <end position="35"/>
    </location>
</feature>
<reference evidence="2" key="1">
    <citation type="submission" date="2021-10" db="EMBL/GenBank/DDBJ databases">
        <title>De novo Genome Assembly of Clathrus columnatus (Basidiomycota, Fungi) Using Illumina and Nanopore Sequence Data.</title>
        <authorList>
            <person name="Ogiso-Tanaka E."/>
            <person name="Itagaki H."/>
            <person name="Hosoya T."/>
            <person name="Hosaka K."/>
        </authorList>
    </citation>
    <scope>NUCLEOTIDE SEQUENCE</scope>
    <source>
        <strain evidence="2">MO-923</strain>
    </source>
</reference>
<evidence type="ECO:0000256" key="1">
    <source>
        <dbReference type="SAM" id="MobiDB-lite"/>
    </source>
</evidence>
<gene>
    <name evidence="2" type="ORF">Clacol_007354</name>
</gene>